<dbReference type="GO" id="GO:0006310">
    <property type="term" value="P:DNA recombination"/>
    <property type="evidence" value="ECO:0007669"/>
    <property type="project" value="UniProtKB-KW"/>
</dbReference>
<dbReference type="GO" id="GO:0015074">
    <property type="term" value="P:DNA integration"/>
    <property type="evidence" value="ECO:0007669"/>
    <property type="project" value="InterPro"/>
</dbReference>
<name>C5KGN5_PERM5</name>
<feature type="domain" description="Tyr recombinase" evidence="2">
    <location>
        <begin position="33"/>
        <end position="224"/>
    </location>
</feature>
<dbReference type="Proteomes" id="UP000007800">
    <property type="component" value="Unassembled WGS sequence"/>
</dbReference>
<dbReference type="InterPro" id="IPR002104">
    <property type="entry name" value="Integrase_catalytic"/>
</dbReference>
<evidence type="ECO:0000259" key="2">
    <source>
        <dbReference type="PROSITE" id="PS51898"/>
    </source>
</evidence>
<dbReference type="InterPro" id="IPR011010">
    <property type="entry name" value="DNA_brk_join_enz"/>
</dbReference>
<keyword evidence="4" id="KW-1185">Reference proteome</keyword>
<dbReference type="GO" id="GO:0003677">
    <property type="term" value="F:DNA binding"/>
    <property type="evidence" value="ECO:0007669"/>
    <property type="project" value="InterPro"/>
</dbReference>
<dbReference type="AlphaFoldDB" id="C5KGN5"/>
<dbReference type="PANTHER" id="PTHR34605">
    <property type="entry name" value="PHAGE_INTEGRASE DOMAIN-CONTAINING PROTEIN"/>
    <property type="match status" value="1"/>
</dbReference>
<protein>
    <recommendedName>
        <fullName evidence="2">Tyr recombinase domain-containing protein</fullName>
    </recommendedName>
</protein>
<feature type="non-terminal residue" evidence="3">
    <location>
        <position position="1"/>
    </location>
</feature>
<accession>C5KGN5</accession>
<keyword evidence="1" id="KW-0233">DNA recombination</keyword>
<evidence type="ECO:0000313" key="4">
    <source>
        <dbReference type="Proteomes" id="UP000007800"/>
    </source>
</evidence>
<dbReference type="Gene3D" id="1.10.443.10">
    <property type="entry name" value="Intergrase catalytic core"/>
    <property type="match status" value="1"/>
</dbReference>
<dbReference type="PROSITE" id="PS51898">
    <property type="entry name" value="TYR_RECOMBINASE"/>
    <property type="match status" value="1"/>
</dbReference>
<dbReference type="InParanoid" id="C5KGN5"/>
<organism evidence="4">
    <name type="scientific">Perkinsus marinus (strain ATCC 50983 / TXsc)</name>
    <dbReference type="NCBI Taxonomy" id="423536"/>
    <lineage>
        <taxon>Eukaryota</taxon>
        <taxon>Sar</taxon>
        <taxon>Alveolata</taxon>
        <taxon>Perkinsozoa</taxon>
        <taxon>Perkinsea</taxon>
        <taxon>Perkinsida</taxon>
        <taxon>Perkinsidae</taxon>
        <taxon>Perkinsus</taxon>
    </lineage>
</organism>
<dbReference type="PANTHER" id="PTHR34605:SF4">
    <property type="entry name" value="DNA ADENINE METHYLTRANSFERASE"/>
    <property type="match status" value="1"/>
</dbReference>
<dbReference type="RefSeq" id="XP_002784562.1">
    <property type="nucleotide sequence ID" value="XM_002784516.1"/>
</dbReference>
<dbReference type="EMBL" id="GG673013">
    <property type="protein sequence ID" value="EER16358.1"/>
    <property type="molecule type" value="Genomic_DNA"/>
</dbReference>
<gene>
    <name evidence="3" type="ORF">Pmar_PMAR025296</name>
</gene>
<reference evidence="3 4" key="1">
    <citation type="submission" date="2008-07" db="EMBL/GenBank/DDBJ databases">
        <authorList>
            <person name="El-Sayed N."/>
            <person name="Caler E."/>
            <person name="Inman J."/>
            <person name="Amedeo P."/>
            <person name="Hass B."/>
            <person name="Wortman J."/>
        </authorList>
    </citation>
    <scope>NUCLEOTIDE SEQUENCE [LARGE SCALE GENOMIC DNA]</scope>
    <source>
        <strain evidence="4">ATCC 50983 / TXsc</strain>
    </source>
</reference>
<proteinExistence type="predicted"/>
<dbReference type="OMA" id="CACRETQ"/>
<dbReference type="OrthoDB" id="419040at2759"/>
<dbReference type="Pfam" id="PF00589">
    <property type="entry name" value="Phage_integrase"/>
    <property type="match status" value="1"/>
</dbReference>
<dbReference type="InterPro" id="IPR013762">
    <property type="entry name" value="Integrase-like_cat_sf"/>
</dbReference>
<dbReference type="SUPFAM" id="SSF56349">
    <property type="entry name" value="DNA breaking-rejoining enzymes"/>
    <property type="match status" value="1"/>
</dbReference>
<evidence type="ECO:0000256" key="1">
    <source>
        <dbReference type="ARBA" id="ARBA00023172"/>
    </source>
</evidence>
<sequence>PGDIDHPLISLVLRGQSNLQPSGQRRVLGIRLQLLRKLASANASSLRHLSNHNTRDSRYCAGFVLAYWFLLRIPSELLVLRRGQLSIGKRNEVYIRLHKRKNTKTPVTLVRYCACRETQPSVCPHTHAEHLLLSSRTGNVAASDLLFDGITANSMRQHLRDTLAVVGIENPDVYGLHSFRRGHATDLAEHAASPATILQMGGWRSAAFRAYLDLPEVEARAAAMIVLNESSDEE</sequence>
<evidence type="ECO:0000313" key="3">
    <source>
        <dbReference type="EMBL" id="EER16358.1"/>
    </source>
</evidence>
<dbReference type="GeneID" id="9063419"/>
<dbReference type="InterPro" id="IPR052925">
    <property type="entry name" value="Phage_Integrase-like_Recomb"/>
</dbReference>